<comment type="caution">
    <text evidence="1">The sequence shown here is derived from an EMBL/GenBank/DDBJ whole genome shotgun (WGS) entry which is preliminary data.</text>
</comment>
<accession>A0A918S896</accession>
<dbReference type="Pfam" id="PF13578">
    <property type="entry name" value="Methyltransf_24"/>
    <property type="match status" value="1"/>
</dbReference>
<gene>
    <name evidence="1" type="ORF">GCM10007103_07640</name>
</gene>
<dbReference type="Proteomes" id="UP000610456">
    <property type="component" value="Unassembled WGS sequence"/>
</dbReference>
<dbReference type="Gene3D" id="3.40.50.150">
    <property type="entry name" value="Vaccinia Virus protein VP39"/>
    <property type="match status" value="1"/>
</dbReference>
<dbReference type="AlphaFoldDB" id="A0A918S896"/>
<evidence type="ECO:0000313" key="1">
    <source>
        <dbReference type="EMBL" id="GHA28487.1"/>
    </source>
</evidence>
<dbReference type="EMBL" id="BMXB01000001">
    <property type="protein sequence ID" value="GHA28487.1"/>
    <property type="molecule type" value="Genomic_DNA"/>
</dbReference>
<name>A0A918S896_9FLAO</name>
<dbReference type="InterPro" id="IPR029063">
    <property type="entry name" value="SAM-dependent_MTases_sf"/>
</dbReference>
<reference evidence="1" key="2">
    <citation type="submission" date="2020-09" db="EMBL/GenBank/DDBJ databases">
        <authorList>
            <person name="Sun Q."/>
            <person name="Kim S."/>
        </authorList>
    </citation>
    <scope>NUCLEOTIDE SEQUENCE</scope>
    <source>
        <strain evidence="1">KCTC 12719</strain>
    </source>
</reference>
<protein>
    <submittedName>
        <fullName evidence="1">O-methyltransferase</fullName>
    </submittedName>
</protein>
<evidence type="ECO:0000313" key="2">
    <source>
        <dbReference type="Proteomes" id="UP000610456"/>
    </source>
</evidence>
<dbReference type="SUPFAM" id="SSF53335">
    <property type="entry name" value="S-adenosyl-L-methionine-dependent methyltransferases"/>
    <property type="match status" value="1"/>
</dbReference>
<keyword evidence="2" id="KW-1185">Reference proteome</keyword>
<organism evidence="1 2">
    <name type="scientific">Salinimicrobium marinum</name>
    <dbReference type="NCBI Taxonomy" id="680283"/>
    <lineage>
        <taxon>Bacteria</taxon>
        <taxon>Pseudomonadati</taxon>
        <taxon>Bacteroidota</taxon>
        <taxon>Flavobacteriia</taxon>
        <taxon>Flavobacteriales</taxon>
        <taxon>Flavobacteriaceae</taxon>
        <taxon>Salinimicrobium</taxon>
    </lineage>
</organism>
<proteinExistence type="predicted"/>
<reference evidence="1" key="1">
    <citation type="journal article" date="2014" name="Int. J. Syst. Evol. Microbiol.">
        <title>Complete genome sequence of Corynebacterium casei LMG S-19264T (=DSM 44701T), isolated from a smear-ripened cheese.</title>
        <authorList>
            <consortium name="US DOE Joint Genome Institute (JGI-PGF)"/>
            <person name="Walter F."/>
            <person name="Albersmeier A."/>
            <person name="Kalinowski J."/>
            <person name="Ruckert C."/>
        </authorList>
    </citation>
    <scope>NUCLEOTIDE SEQUENCE</scope>
    <source>
        <strain evidence="1">KCTC 12719</strain>
    </source>
</reference>
<sequence>MHLFISYIKFLIKSTNQHGVHSPFVFGLVTKCFYDKKKYPAYEIIKKYRKKLLQNRNSIKVADFGAGSRIFSSNERKIAAIAKNAGITPKRAQLLNRLVRYLEVERALELGTSLGISTAAMAAQNKVQIISIEGCAATAGVARKQFEEFGFKDIEMKVGEFERVISKQYSVNKSSRFQISNSNLQPQTFDLIFIDGNHQKQATLNYFEKLLSAVHNDSVMIFDDIHWSKDMEAAWEEIKLHPEVSVTVDTFQWGLIFFRKEQAKEHFVVRV</sequence>
<dbReference type="RefSeq" id="WP_189603360.1">
    <property type="nucleotide sequence ID" value="NZ_BMXB01000001.1"/>
</dbReference>